<feature type="chain" id="PRO_5020987878" description="Ig-like domain-containing protein" evidence="1">
    <location>
        <begin position="23"/>
        <end position="100"/>
    </location>
</feature>
<keyword evidence="3" id="KW-1185">Reference proteome</keyword>
<comment type="caution">
    <text evidence="2">The sequence shown here is derived from an EMBL/GenBank/DDBJ whole genome shotgun (WGS) entry which is preliminary data.</text>
</comment>
<evidence type="ECO:0000256" key="1">
    <source>
        <dbReference type="SAM" id="SignalP"/>
    </source>
</evidence>
<dbReference type="STRING" id="34508.A0A4U5PAN4"/>
<dbReference type="OrthoDB" id="5857426at2759"/>
<evidence type="ECO:0008006" key="4">
    <source>
        <dbReference type="Google" id="ProtNLM"/>
    </source>
</evidence>
<feature type="signal peptide" evidence="1">
    <location>
        <begin position="1"/>
        <end position="22"/>
    </location>
</feature>
<reference evidence="2 3" key="2">
    <citation type="journal article" date="2019" name="G3 (Bethesda)">
        <title>Hybrid Assembly of the Genome of the Entomopathogenic Nematode Steinernema carpocapsae Identifies the X-Chromosome.</title>
        <authorList>
            <person name="Serra L."/>
            <person name="Macchietto M."/>
            <person name="Macias-Munoz A."/>
            <person name="McGill C.J."/>
            <person name="Rodriguez I.M."/>
            <person name="Rodriguez B."/>
            <person name="Murad R."/>
            <person name="Mortazavi A."/>
        </authorList>
    </citation>
    <scope>NUCLEOTIDE SEQUENCE [LARGE SCALE GENOMIC DNA]</scope>
    <source>
        <strain evidence="2 3">ALL</strain>
    </source>
</reference>
<gene>
    <name evidence="2" type="ORF">L596_007675</name>
</gene>
<proteinExistence type="predicted"/>
<keyword evidence="1" id="KW-0732">Signal</keyword>
<organism evidence="2 3">
    <name type="scientific">Steinernema carpocapsae</name>
    <name type="common">Entomopathogenic nematode</name>
    <dbReference type="NCBI Taxonomy" id="34508"/>
    <lineage>
        <taxon>Eukaryota</taxon>
        <taxon>Metazoa</taxon>
        <taxon>Ecdysozoa</taxon>
        <taxon>Nematoda</taxon>
        <taxon>Chromadorea</taxon>
        <taxon>Rhabditida</taxon>
        <taxon>Tylenchina</taxon>
        <taxon>Panagrolaimomorpha</taxon>
        <taxon>Strongyloidoidea</taxon>
        <taxon>Steinernematidae</taxon>
        <taxon>Steinernema</taxon>
    </lineage>
</organism>
<evidence type="ECO:0000313" key="3">
    <source>
        <dbReference type="Proteomes" id="UP000298663"/>
    </source>
</evidence>
<dbReference type="EMBL" id="AZBU02000002">
    <property type="protein sequence ID" value="TKR93171.1"/>
    <property type="molecule type" value="Genomic_DNA"/>
</dbReference>
<evidence type="ECO:0000313" key="2">
    <source>
        <dbReference type="EMBL" id="TKR93171.1"/>
    </source>
</evidence>
<sequence>MAALTRLLALSLLLISIRPASAVDAAFTTQPEEEPYYVAEGEQGPLLTCSFEKEYRDRNKYEHFWSRVRDGTPRFISRNEDCFIPTNISWRTTRIRVPTT</sequence>
<name>A0A4U5PAN4_STECR</name>
<reference evidence="2 3" key="1">
    <citation type="journal article" date="2015" name="Genome Biol.">
        <title>Comparative genomics of Steinernema reveals deeply conserved gene regulatory networks.</title>
        <authorList>
            <person name="Dillman A.R."/>
            <person name="Macchietto M."/>
            <person name="Porter C.F."/>
            <person name="Rogers A."/>
            <person name="Williams B."/>
            <person name="Antoshechkin I."/>
            <person name="Lee M.M."/>
            <person name="Goodwin Z."/>
            <person name="Lu X."/>
            <person name="Lewis E.E."/>
            <person name="Goodrich-Blair H."/>
            <person name="Stock S.P."/>
            <person name="Adams B.J."/>
            <person name="Sternberg P.W."/>
            <person name="Mortazavi A."/>
        </authorList>
    </citation>
    <scope>NUCLEOTIDE SEQUENCE [LARGE SCALE GENOMIC DNA]</scope>
    <source>
        <strain evidence="2 3">ALL</strain>
    </source>
</reference>
<protein>
    <recommendedName>
        <fullName evidence="4">Ig-like domain-containing protein</fullName>
    </recommendedName>
</protein>
<accession>A0A4U5PAN4</accession>
<dbReference type="AlphaFoldDB" id="A0A4U5PAN4"/>
<dbReference type="Proteomes" id="UP000298663">
    <property type="component" value="Unassembled WGS sequence"/>
</dbReference>